<reference evidence="4" key="3">
    <citation type="submission" date="2011-03" db="EMBL/GenBank/DDBJ databases">
        <title>Annotation of Magnaporthe poae ATCC 64411.</title>
        <authorList>
            <person name="Ma L.-J."/>
            <person name="Dead R."/>
            <person name="Young S.K."/>
            <person name="Zeng Q."/>
            <person name="Gargeya S."/>
            <person name="Fitzgerald M."/>
            <person name="Haas B."/>
            <person name="Abouelleil A."/>
            <person name="Alvarado L."/>
            <person name="Arachchi H.M."/>
            <person name="Berlin A."/>
            <person name="Brown A."/>
            <person name="Chapman S.B."/>
            <person name="Chen Z."/>
            <person name="Dunbar C."/>
            <person name="Freedman E."/>
            <person name="Gearin G."/>
            <person name="Gellesch M."/>
            <person name="Goldberg J."/>
            <person name="Griggs A."/>
            <person name="Gujja S."/>
            <person name="Heiman D."/>
            <person name="Howarth C."/>
            <person name="Larson L."/>
            <person name="Lui A."/>
            <person name="MacDonald P.J.P."/>
            <person name="Mehta T."/>
            <person name="Montmayeur A."/>
            <person name="Murphy C."/>
            <person name="Neiman D."/>
            <person name="Pearson M."/>
            <person name="Priest M."/>
            <person name="Roberts A."/>
            <person name="Saif S."/>
            <person name="Shea T."/>
            <person name="Shenoy N."/>
            <person name="Sisk P."/>
            <person name="Stolte C."/>
            <person name="Sykes S."/>
            <person name="Yandava C."/>
            <person name="Wortman J."/>
            <person name="Nusbaum C."/>
            <person name="Birren B."/>
        </authorList>
    </citation>
    <scope>NUCLEOTIDE SEQUENCE</scope>
    <source>
        <strain evidence="4">ATCC 64411</strain>
    </source>
</reference>
<reference evidence="5" key="5">
    <citation type="submission" date="2015-06" db="UniProtKB">
        <authorList>
            <consortium name="EnsemblFungi"/>
        </authorList>
    </citation>
    <scope>IDENTIFICATION</scope>
    <source>
        <strain evidence="5">ATCC 64411</strain>
    </source>
</reference>
<evidence type="ECO:0000313" key="4">
    <source>
        <dbReference type="EMBL" id="KLU83830.1"/>
    </source>
</evidence>
<dbReference type="InterPro" id="IPR029064">
    <property type="entry name" value="Ribosomal_eL30-like_sf"/>
</dbReference>
<dbReference type="InterPro" id="IPR004038">
    <property type="entry name" value="Ribosomal_eL8/eL30/eS12/Gad45"/>
</dbReference>
<dbReference type="OMA" id="HGIPYVY"/>
<evidence type="ECO:0000259" key="3">
    <source>
        <dbReference type="Pfam" id="PF01248"/>
    </source>
</evidence>
<dbReference type="OrthoDB" id="5364946at2759"/>
<evidence type="ECO:0000313" key="5">
    <source>
        <dbReference type="EnsemblFungi" id="MAPG_02880T0"/>
    </source>
</evidence>
<comment type="similarity">
    <text evidence="1">Belongs to the eukaryotic ribosomal protein eL8 family.</text>
</comment>
<reference evidence="6" key="2">
    <citation type="submission" date="2010-05" db="EMBL/GenBank/DDBJ databases">
        <title>The genome sequence of Magnaporthe poae strain ATCC 64411.</title>
        <authorList>
            <person name="Ma L.-J."/>
            <person name="Dead R."/>
            <person name="Young S."/>
            <person name="Zeng Q."/>
            <person name="Koehrsen M."/>
            <person name="Alvarado L."/>
            <person name="Berlin A."/>
            <person name="Chapman S.B."/>
            <person name="Chen Z."/>
            <person name="Freedman E."/>
            <person name="Gellesch M."/>
            <person name="Goldberg J."/>
            <person name="Griggs A."/>
            <person name="Gujja S."/>
            <person name="Heilman E.R."/>
            <person name="Heiman D."/>
            <person name="Hepburn T."/>
            <person name="Howarth C."/>
            <person name="Jen D."/>
            <person name="Larson L."/>
            <person name="Mehta T."/>
            <person name="Neiman D."/>
            <person name="Pearson M."/>
            <person name="Roberts A."/>
            <person name="Saif S."/>
            <person name="Shea T."/>
            <person name="Shenoy N."/>
            <person name="Sisk P."/>
            <person name="Stolte C."/>
            <person name="Sykes S."/>
            <person name="Walk T."/>
            <person name="White J."/>
            <person name="Yandava C."/>
            <person name="Haas B."/>
            <person name="Nusbaum C."/>
            <person name="Birren B."/>
        </authorList>
    </citation>
    <scope>NUCLEOTIDE SEQUENCE [LARGE SCALE GENOMIC DNA]</scope>
    <source>
        <strain evidence="6">ATCC 64411 / 73-15</strain>
    </source>
</reference>
<feature type="region of interest" description="Disordered" evidence="2">
    <location>
        <begin position="223"/>
        <end position="252"/>
    </location>
</feature>
<evidence type="ECO:0000256" key="2">
    <source>
        <dbReference type="SAM" id="MobiDB-lite"/>
    </source>
</evidence>
<dbReference type="EMBL" id="ADBL01000699">
    <property type="status" value="NOT_ANNOTATED_CDS"/>
    <property type="molecule type" value="Genomic_DNA"/>
</dbReference>
<feature type="compositionally biased region" description="Basic and acidic residues" evidence="2">
    <location>
        <begin position="1"/>
        <end position="20"/>
    </location>
</feature>
<keyword evidence="6" id="KW-1185">Reference proteome</keyword>
<proteinExistence type="inferred from homology"/>
<dbReference type="Gene3D" id="3.30.1330.30">
    <property type="match status" value="1"/>
</dbReference>
<dbReference type="eggNOG" id="KOG3167">
    <property type="taxonomic scope" value="Eukaryota"/>
</dbReference>
<dbReference type="GO" id="GO:0042254">
    <property type="term" value="P:ribosome biogenesis"/>
    <property type="evidence" value="ECO:0007669"/>
    <property type="project" value="InterPro"/>
</dbReference>
<reference evidence="5" key="4">
    <citation type="journal article" date="2015" name="G3 (Bethesda)">
        <title>Genome sequences of three phytopathogenic species of the Magnaporthaceae family of fungi.</title>
        <authorList>
            <person name="Okagaki L.H."/>
            <person name="Nunes C.C."/>
            <person name="Sailsbery J."/>
            <person name="Clay B."/>
            <person name="Brown D."/>
            <person name="John T."/>
            <person name="Oh Y."/>
            <person name="Young N."/>
            <person name="Fitzgerald M."/>
            <person name="Haas B.J."/>
            <person name="Zeng Q."/>
            <person name="Young S."/>
            <person name="Adiconis X."/>
            <person name="Fan L."/>
            <person name="Levin J.Z."/>
            <person name="Mitchell T.K."/>
            <person name="Okubara P.A."/>
            <person name="Farman M.L."/>
            <person name="Kohn L.M."/>
            <person name="Birren B."/>
            <person name="Ma L.-J."/>
            <person name="Dean R.A."/>
        </authorList>
    </citation>
    <scope>NUCLEOTIDE SEQUENCE</scope>
    <source>
        <strain evidence="5">ATCC 64411 / 73-15</strain>
    </source>
</reference>
<accession>A0A0C4DSJ8</accession>
<feature type="region of interest" description="Disordered" evidence="2">
    <location>
        <begin position="1"/>
        <end position="84"/>
    </location>
</feature>
<dbReference type="AlphaFoldDB" id="A0A0C4DSJ8"/>
<feature type="domain" description="Ribosomal protein eL8/eL30/eS12/Gadd45" evidence="3">
    <location>
        <begin position="128"/>
        <end position="228"/>
    </location>
</feature>
<keyword evidence="4" id="KW-0687">Ribonucleoprotein</keyword>
<dbReference type="Proteomes" id="UP000011715">
    <property type="component" value="Unassembled WGS sequence"/>
</dbReference>
<evidence type="ECO:0000313" key="6">
    <source>
        <dbReference type="Proteomes" id="UP000011715"/>
    </source>
</evidence>
<gene>
    <name evidence="4" type="ORF">MAPG_02880</name>
</gene>
<sequence length="272" mass="29668">MGSSEKHSKKDAASDEAARLKKEKKEKKRSEKDGVHKKDSSKKDKKEKKSKQDRLEKALDEHLQTSAAAPPAKESKITVPVADADAMVSDDERNEREEIKALIAKGEVPKGALVSFALPLADDKVQKKVLKTVKKATKKSALLRGVKEVNKALRKAPGKSANTTEIPGVVVIAGDISPAEVIMHLPIYCEERNVPYIFVPSRAELGAAAKTKRPTSVVMLLPKGRKRDAAKGGKKPEAVAEDDGEEDDYPKAYQDLAATAQKEFAKQLRSLL</sequence>
<dbReference type="PROSITE" id="PS01082">
    <property type="entry name" value="RIBOSOMAL_L7AE"/>
    <property type="match status" value="1"/>
</dbReference>
<dbReference type="Pfam" id="PF01248">
    <property type="entry name" value="Ribosomal_L7Ae"/>
    <property type="match status" value="1"/>
</dbReference>
<feature type="compositionally biased region" description="Basic and acidic residues" evidence="2">
    <location>
        <begin position="50"/>
        <end position="63"/>
    </location>
</feature>
<name>A0A0C4DSJ8_MAGP6</name>
<feature type="compositionally biased region" description="Acidic residues" evidence="2">
    <location>
        <begin position="239"/>
        <end position="248"/>
    </location>
</feature>
<dbReference type="EMBL" id="GL876967">
    <property type="protein sequence ID" value="KLU83830.1"/>
    <property type="molecule type" value="Genomic_DNA"/>
</dbReference>
<organism evidence="5 6">
    <name type="scientific">Magnaporthiopsis poae (strain ATCC 64411 / 73-15)</name>
    <name type="common">Kentucky bluegrass fungus</name>
    <name type="synonym">Magnaporthe poae</name>
    <dbReference type="NCBI Taxonomy" id="644358"/>
    <lineage>
        <taxon>Eukaryota</taxon>
        <taxon>Fungi</taxon>
        <taxon>Dikarya</taxon>
        <taxon>Ascomycota</taxon>
        <taxon>Pezizomycotina</taxon>
        <taxon>Sordariomycetes</taxon>
        <taxon>Sordariomycetidae</taxon>
        <taxon>Magnaporthales</taxon>
        <taxon>Magnaporthaceae</taxon>
        <taxon>Magnaporthiopsis</taxon>
    </lineage>
</organism>
<feature type="compositionally biased region" description="Basic and acidic residues" evidence="2">
    <location>
        <begin position="227"/>
        <end position="238"/>
    </location>
</feature>
<evidence type="ECO:0000256" key="1">
    <source>
        <dbReference type="ARBA" id="ARBA00007337"/>
    </source>
</evidence>
<dbReference type="SUPFAM" id="SSF55315">
    <property type="entry name" value="L30e-like"/>
    <property type="match status" value="1"/>
</dbReference>
<dbReference type="EnsemblFungi" id="MAPG_02880T0">
    <property type="protein sequence ID" value="MAPG_02880T0"/>
    <property type="gene ID" value="MAPG_02880"/>
</dbReference>
<feature type="compositionally biased region" description="Basic and acidic residues" evidence="2">
    <location>
        <begin position="28"/>
        <end position="44"/>
    </location>
</feature>
<dbReference type="STRING" id="644358.A0A0C4DSJ8"/>
<dbReference type="VEuPathDB" id="FungiDB:MAPG_02880"/>
<protein>
    <submittedName>
        <fullName evidence="4">H/ACA ribonucleoprotein complex subunit 2</fullName>
    </submittedName>
</protein>
<reference evidence="4" key="1">
    <citation type="submission" date="2010-05" db="EMBL/GenBank/DDBJ databases">
        <title>The Genome Sequence of Magnaporthe poae strain ATCC 64411.</title>
        <authorList>
            <consortium name="The Broad Institute Genome Sequencing Platform"/>
            <consortium name="Broad Institute Genome Sequencing Center for Infectious Disease"/>
            <person name="Ma L.-J."/>
            <person name="Dead R."/>
            <person name="Young S."/>
            <person name="Zeng Q."/>
            <person name="Koehrsen M."/>
            <person name="Alvarado L."/>
            <person name="Berlin A."/>
            <person name="Chapman S.B."/>
            <person name="Chen Z."/>
            <person name="Freedman E."/>
            <person name="Gellesch M."/>
            <person name="Goldberg J."/>
            <person name="Griggs A."/>
            <person name="Gujja S."/>
            <person name="Heilman E.R."/>
            <person name="Heiman D."/>
            <person name="Hepburn T."/>
            <person name="Howarth C."/>
            <person name="Jen D."/>
            <person name="Larson L."/>
            <person name="Mehta T."/>
            <person name="Neiman D."/>
            <person name="Pearson M."/>
            <person name="Roberts A."/>
            <person name="Saif S."/>
            <person name="Shea T."/>
            <person name="Shenoy N."/>
            <person name="Sisk P."/>
            <person name="Stolte C."/>
            <person name="Sykes S."/>
            <person name="Walk T."/>
            <person name="White J."/>
            <person name="Yandava C."/>
            <person name="Haas B."/>
            <person name="Nusbaum C."/>
            <person name="Birren B."/>
        </authorList>
    </citation>
    <scope>NUCLEOTIDE SEQUENCE</scope>
    <source>
        <strain evidence="4">ATCC 64411</strain>
    </source>
</reference>
<dbReference type="InterPro" id="IPR004037">
    <property type="entry name" value="Ribosomal_eL8-like_CS"/>
</dbReference>
<dbReference type="GO" id="GO:1990904">
    <property type="term" value="C:ribonucleoprotein complex"/>
    <property type="evidence" value="ECO:0007669"/>
    <property type="project" value="UniProtKB-KW"/>
</dbReference>